<organism evidence="2 3">
    <name type="scientific">Aspergillus leporis</name>
    <dbReference type="NCBI Taxonomy" id="41062"/>
    <lineage>
        <taxon>Eukaryota</taxon>
        <taxon>Fungi</taxon>
        <taxon>Dikarya</taxon>
        <taxon>Ascomycota</taxon>
        <taxon>Pezizomycotina</taxon>
        <taxon>Eurotiomycetes</taxon>
        <taxon>Eurotiomycetidae</taxon>
        <taxon>Eurotiales</taxon>
        <taxon>Aspergillaceae</taxon>
        <taxon>Aspergillus</taxon>
        <taxon>Aspergillus subgen. Circumdati</taxon>
    </lineage>
</organism>
<dbReference type="OrthoDB" id="7984201at2759"/>
<evidence type="ECO:0000313" key="2">
    <source>
        <dbReference type="EMBL" id="KAB8072287.1"/>
    </source>
</evidence>
<dbReference type="GO" id="GO:0008081">
    <property type="term" value="F:phosphoric diester hydrolase activity"/>
    <property type="evidence" value="ECO:0007669"/>
    <property type="project" value="InterPro"/>
</dbReference>
<sequence>MRVMIRLLPLLAAVGILPTWAADETTSSSTGTTTGKGMLTLDGTITGKVSDAATPTGHYLSYTSTITLSNGHGSVIVGSHTVTGTDTATTTASNSTGTTTGTSNSLTVLAGSQTRLVNGTANATMTASASASASPVVNTQPCNGYPEFCARNYSNITVVAAHNSPFVKPGSVAANQALQVVSQLDDGVRMLQFQTHLVNNTMYLCHSSCELLNVGTLEAYLTTVAKWMKAHPYDVVTILMGNSDYVDPGNFTAPIQNSGLMDLVYTPSKIPMALDDWPTLSTMILSGKRAVMFLDYQANQTAYPWLMDEFSQVWETSFSPTDRDFPCDVQRPPGLAAQDASNRMYMANHNLNIQMDVLNLNLLIPNTALLNETNAVSGYGSLGRMARNCTTQWNRPPNFLLVDYYNYGPTNGSVFEVAAQMNNVTWNGKCCGTTSAGISLTPQSVMATALMIGGIQLLTSMF</sequence>
<dbReference type="InterPro" id="IPR051057">
    <property type="entry name" value="PI-PLC_domain"/>
</dbReference>
<reference evidence="2 3" key="1">
    <citation type="submission" date="2019-04" db="EMBL/GenBank/DDBJ databases">
        <title>Friends and foes A comparative genomics study of 23 Aspergillus species from section Flavi.</title>
        <authorList>
            <consortium name="DOE Joint Genome Institute"/>
            <person name="Kjaerbolling I."/>
            <person name="Vesth T."/>
            <person name="Frisvad J.C."/>
            <person name="Nybo J.L."/>
            <person name="Theobald S."/>
            <person name="Kildgaard S."/>
            <person name="Isbrandt T."/>
            <person name="Kuo A."/>
            <person name="Sato A."/>
            <person name="Lyhne E.K."/>
            <person name="Kogle M.E."/>
            <person name="Wiebenga A."/>
            <person name="Kun R.S."/>
            <person name="Lubbers R.J."/>
            <person name="Makela M.R."/>
            <person name="Barry K."/>
            <person name="Chovatia M."/>
            <person name="Clum A."/>
            <person name="Daum C."/>
            <person name="Haridas S."/>
            <person name="He G."/>
            <person name="LaButti K."/>
            <person name="Lipzen A."/>
            <person name="Mondo S."/>
            <person name="Riley R."/>
            <person name="Salamov A."/>
            <person name="Simmons B.A."/>
            <person name="Magnuson J.K."/>
            <person name="Henrissat B."/>
            <person name="Mortensen U.H."/>
            <person name="Larsen T.O."/>
            <person name="Devries R.P."/>
            <person name="Grigoriev I.V."/>
            <person name="Machida M."/>
            <person name="Baker S.E."/>
            <person name="Andersen M.R."/>
        </authorList>
    </citation>
    <scope>NUCLEOTIDE SEQUENCE [LARGE SCALE GENOMIC DNA]</scope>
    <source>
        <strain evidence="2 3">CBS 151.66</strain>
    </source>
</reference>
<dbReference type="Gene3D" id="3.20.20.190">
    <property type="entry name" value="Phosphatidylinositol (PI) phosphodiesterase"/>
    <property type="match status" value="1"/>
</dbReference>
<protein>
    <submittedName>
        <fullName evidence="2">PLC-like phosphodiesterase</fullName>
    </submittedName>
</protein>
<proteinExistence type="predicted"/>
<feature type="chain" id="PRO_5024901327" evidence="1">
    <location>
        <begin position="22"/>
        <end position="462"/>
    </location>
</feature>
<name>A0A5N5WX14_9EURO</name>
<dbReference type="InterPro" id="IPR017946">
    <property type="entry name" value="PLC-like_Pdiesterase_TIM-brl"/>
</dbReference>
<keyword evidence="3" id="KW-1185">Reference proteome</keyword>
<dbReference type="Proteomes" id="UP000326565">
    <property type="component" value="Unassembled WGS sequence"/>
</dbReference>
<evidence type="ECO:0000313" key="3">
    <source>
        <dbReference type="Proteomes" id="UP000326565"/>
    </source>
</evidence>
<dbReference type="GO" id="GO:0006629">
    <property type="term" value="P:lipid metabolic process"/>
    <property type="evidence" value="ECO:0007669"/>
    <property type="project" value="InterPro"/>
</dbReference>
<keyword evidence="1" id="KW-0732">Signal</keyword>
<dbReference type="EMBL" id="ML732251">
    <property type="protein sequence ID" value="KAB8072287.1"/>
    <property type="molecule type" value="Genomic_DNA"/>
</dbReference>
<gene>
    <name evidence="2" type="ORF">BDV29DRAFT_5428</name>
</gene>
<evidence type="ECO:0000256" key="1">
    <source>
        <dbReference type="SAM" id="SignalP"/>
    </source>
</evidence>
<dbReference type="Pfam" id="PF26146">
    <property type="entry name" value="PI-PLC_X"/>
    <property type="match status" value="1"/>
</dbReference>
<dbReference type="PANTHER" id="PTHR13593:SF140">
    <property type="entry name" value="PLC-LIKE PHOSPHODIESTERASE"/>
    <property type="match status" value="1"/>
</dbReference>
<dbReference type="AlphaFoldDB" id="A0A5N5WX14"/>
<dbReference type="CDD" id="cd08588">
    <property type="entry name" value="PI-PLCc_At5g67130_like"/>
    <property type="match status" value="1"/>
</dbReference>
<dbReference type="PANTHER" id="PTHR13593">
    <property type="match status" value="1"/>
</dbReference>
<accession>A0A5N5WX14</accession>
<feature type="signal peptide" evidence="1">
    <location>
        <begin position="1"/>
        <end position="21"/>
    </location>
</feature>
<dbReference type="SUPFAM" id="SSF51695">
    <property type="entry name" value="PLC-like phosphodiesterases"/>
    <property type="match status" value="1"/>
</dbReference>